<gene>
    <name evidence="3" type="ORF">C6Y39_12525</name>
</gene>
<organism evidence="3 4">
    <name type="scientific">Alteromonas gracilis</name>
    <dbReference type="NCBI Taxonomy" id="1479524"/>
    <lineage>
        <taxon>Bacteria</taxon>
        <taxon>Pseudomonadati</taxon>
        <taxon>Pseudomonadota</taxon>
        <taxon>Gammaproteobacteria</taxon>
        <taxon>Alteromonadales</taxon>
        <taxon>Alteromonadaceae</taxon>
        <taxon>Alteromonas/Salinimonas group</taxon>
        <taxon>Alteromonas</taxon>
    </lineage>
</organism>
<dbReference type="Proteomes" id="UP000239539">
    <property type="component" value="Unassembled WGS sequence"/>
</dbReference>
<name>A0ABX5CP22_9ALTE</name>
<reference evidence="4" key="1">
    <citation type="journal article" date="2020" name="Int. J. Syst. Evol. Microbiol.">
        <title>Alteromonas alba sp. nov., a marine bacterium isolated from the seawater of the West Pacific Ocean.</title>
        <authorList>
            <person name="Sun C."/>
            <person name="Wu Y.-H."/>
            <person name="Xamxidin M."/>
            <person name="Cheng H."/>
            <person name="Xu X.-W."/>
        </authorList>
    </citation>
    <scope>NUCLEOTIDE SEQUENCE [LARGE SCALE GENOMIC DNA]</scope>
    <source>
        <strain evidence="4">9a2</strain>
    </source>
</reference>
<dbReference type="RefSeq" id="WP_105931605.1">
    <property type="nucleotide sequence ID" value="NZ_PVNO01000026.1"/>
</dbReference>
<dbReference type="InterPro" id="IPR013424">
    <property type="entry name" value="Ice-binding_C"/>
</dbReference>
<evidence type="ECO:0000313" key="3">
    <source>
        <dbReference type="EMBL" id="PRO68466.1"/>
    </source>
</evidence>
<keyword evidence="4" id="KW-1185">Reference proteome</keyword>
<dbReference type="NCBIfam" id="TIGR02595">
    <property type="entry name" value="PEP_CTERM"/>
    <property type="match status" value="1"/>
</dbReference>
<feature type="chain" id="PRO_5046797605" description="Ice-binding protein C-terminal domain-containing protein" evidence="1">
    <location>
        <begin position="23"/>
        <end position="297"/>
    </location>
</feature>
<keyword evidence="1" id="KW-0732">Signal</keyword>
<protein>
    <recommendedName>
        <fullName evidence="2">Ice-binding protein C-terminal domain-containing protein</fullName>
    </recommendedName>
</protein>
<accession>A0ABX5CP22</accession>
<feature type="signal peptide" evidence="1">
    <location>
        <begin position="1"/>
        <end position="22"/>
    </location>
</feature>
<evidence type="ECO:0000313" key="4">
    <source>
        <dbReference type="Proteomes" id="UP000239539"/>
    </source>
</evidence>
<comment type="caution">
    <text evidence="3">The sequence shown here is derived from an EMBL/GenBank/DDBJ whole genome shotgun (WGS) entry which is preliminary data.</text>
</comment>
<dbReference type="Pfam" id="PF07589">
    <property type="entry name" value="PEP-CTERM"/>
    <property type="match status" value="1"/>
</dbReference>
<dbReference type="EMBL" id="PVNO01000026">
    <property type="protein sequence ID" value="PRO68466.1"/>
    <property type="molecule type" value="Genomic_DNA"/>
</dbReference>
<feature type="domain" description="Ice-binding protein C-terminal" evidence="2">
    <location>
        <begin position="272"/>
        <end position="294"/>
    </location>
</feature>
<evidence type="ECO:0000259" key="2">
    <source>
        <dbReference type="Pfam" id="PF07589"/>
    </source>
</evidence>
<sequence>MKKLLLTTTMAAGLALSGQAAATPFYLDLTDDSTVNPRGSIDALGLQYDSVSEVNTLTGQITSRGGLGLIGYTFNGSNAGFTDLADLVLSDDGGLQNTFTYDPEPNNLGSDGSGFPTIVVTALTFDFELEGFLNPDGDSVSYTGGVLDIYSYQYSYPFGDDDNITVVANSENLLVNSEFSTSSIDPGEQVIESLITEVSLTPAGQETFYFEGNSGFVSFQDYIDATLTDILIYATQTVTVGELANSIANPIDVDGNTVLISDNHAVTVEFRVPEPSTVAVLSLGLISMFGFSRRSKK</sequence>
<proteinExistence type="predicted"/>
<evidence type="ECO:0000256" key="1">
    <source>
        <dbReference type="SAM" id="SignalP"/>
    </source>
</evidence>